<dbReference type="PANTHER" id="PTHR47804:SF3">
    <property type="entry name" value="PROTEIN BRE4"/>
    <property type="match status" value="1"/>
</dbReference>
<dbReference type="Proteomes" id="UP000239239">
    <property type="component" value="Unassembled WGS sequence"/>
</dbReference>
<organism evidence="5 6">
    <name type="scientific">Legionella pneumophila</name>
    <dbReference type="NCBI Taxonomy" id="446"/>
    <lineage>
        <taxon>Bacteria</taxon>
        <taxon>Pseudomonadati</taxon>
        <taxon>Pseudomonadota</taxon>
        <taxon>Gammaproteobacteria</taxon>
        <taxon>Legionellales</taxon>
        <taxon>Legionellaceae</taxon>
        <taxon>Legionella</taxon>
    </lineage>
</organism>
<gene>
    <name evidence="5" type="ORF">C3928_01955</name>
</gene>
<keyword evidence="4" id="KW-0472">Membrane</keyword>
<dbReference type="EMBL" id="PQWY01000002">
    <property type="protein sequence ID" value="PPK33520.1"/>
    <property type="molecule type" value="Genomic_DNA"/>
</dbReference>
<dbReference type="Pfam" id="PF13515">
    <property type="entry name" value="FUSC_2"/>
    <property type="match status" value="1"/>
</dbReference>
<keyword evidence="3" id="KW-1133">Transmembrane helix</keyword>
<evidence type="ECO:0000256" key="4">
    <source>
        <dbReference type="ARBA" id="ARBA00023136"/>
    </source>
</evidence>
<dbReference type="AlphaFoldDB" id="A0A2S6F7V6"/>
<name>A0A2S6F7V6_LEGPN</name>
<evidence type="ECO:0000313" key="5">
    <source>
        <dbReference type="EMBL" id="PPK33520.1"/>
    </source>
</evidence>
<sequence length="348" mass="40301">MAIMGIDQQKTIRTLRLSLTCIFLFLMTWYYQVPESAWTLVTIWFVMYEYSTVGGVLTKSFLRFAGTVLSAIYGMIVVYFCANNPLINIMALVPGLFLYAYFFMGGDKTYIGTIGAVTLTIVLLNYNDIDTAVLRVFNVIIGVIGSMFMIRFFYPQYARDKVLEIQLNFITQLANLLESYLNPTQSLPSIQTEYLDYERKMLDGFTLYNRYIGEAKIETKKAPFFIPHSIAAMQHYRRLFRLFSVFIYYLSTEEIRSDPWVCDQLGKLLSNLQALQRQLLKQDEEPERTEASVGEPEEEIVIETPNIENKIATEAIVNNMQKEIALLDAEIKEIILIYDVYDIRLNER</sequence>
<evidence type="ECO:0000313" key="6">
    <source>
        <dbReference type="Proteomes" id="UP000239239"/>
    </source>
</evidence>
<dbReference type="InterPro" id="IPR049453">
    <property type="entry name" value="Memb_transporter_dom"/>
</dbReference>
<dbReference type="InterPro" id="IPR052430">
    <property type="entry name" value="IVT-Associated"/>
</dbReference>
<reference evidence="5 6" key="1">
    <citation type="submission" date="2018-02" db="EMBL/GenBank/DDBJ databases">
        <title>Draft genome sequences of four Legionella pneumophila clinical strains isolated in Ontario.</title>
        <authorList>
            <person name="Fortuna A."/>
            <person name="Ramnarine R."/>
            <person name="Li A."/>
            <person name="Frantz C."/>
            <person name="Mallo G."/>
        </authorList>
    </citation>
    <scope>NUCLEOTIDE SEQUENCE [LARGE SCALE GENOMIC DNA]</scope>
    <source>
        <strain evidence="5 6">LG61</strain>
    </source>
</reference>
<dbReference type="OrthoDB" id="5636010at2"/>
<keyword evidence="2" id="KW-0812">Transmembrane</keyword>
<proteinExistence type="predicted"/>
<evidence type="ECO:0000256" key="2">
    <source>
        <dbReference type="ARBA" id="ARBA00022692"/>
    </source>
</evidence>
<evidence type="ECO:0000256" key="3">
    <source>
        <dbReference type="ARBA" id="ARBA00022989"/>
    </source>
</evidence>
<evidence type="ECO:0000256" key="1">
    <source>
        <dbReference type="ARBA" id="ARBA00004141"/>
    </source>
</evidence>
<dbReference type="PANTHER" id="PTHR47804">
    <property type="entry name" value="60S RIBOSOMAL PROTEIN L19"/>
    <property type="match status" value="1"/>
</dbReference>
<dbReference type="GO" id="GO:0016020">
    <property type="term" value="C:membrane"/>
    <property type="evidence" value="ECO:0007669"/>
    <property type="project" value="UniProtKB-SubCell"/>
</dbReference>
<accession>A0A2S6F7V6</accession>
<comment type="subcellular location">
    <subcellularLocation>
        <location evidence="1">Membrane</location>
        <topology evidence="1">Multi-pass membrane protein</topology>
    </subcellularLocation>
</comment>
<protein>
    <submittedName>
        <fullName evidence="5">FUSC family protein</fullName>
    </submittedName>
</protein>
<comment type="caution">
    <text evidence="5">The sequence shown here is derived from an EMBL/GenBank/DDBJ whole genome shotgun (WGS) entry which is preliminary data.</text>
</comment>